<dbReference type="Gene3D" id="2.60.40.2220">
    <property type="match status" value="1"/>
</dbReference>
<protein>
    <submittedName>
        <fullName evidence="6">Alpha-mannosidase</fullName>
    </submittedName>
</protein>
<dbReference type="GO" id="GO:0004559">
    <property type="term" value="F:alpha-mannosidase activity"/>
    <property type="evidence" value="ECO:0007669"/>
    <property type="project" value="InterPro"/>
</dbReference>
<dbReference type="AlphaFoldDB" id="F2L1G2"/>
<keyword evidence="2" id="KW-0479">Metal-binding</keyword>
<dbReference type="InterPro" id="IPR011682">
    <property type="entry name" value="Glyco_hydro_38_C"/>
</dbReference>
<dbReference type="InterPro" id="IPR011330">
    <property type="entry name" value="Glyco_hydro/deAcase_b/a-brl"/>
</dbReference>
<dbReference type="EMBL" id="CP002590">
    <property type="protein sequence ID" value="AEA11632.1"/>
    <property type="molecule type" value="Genomic_DNA"/>
</dbReference>
<dbReference type="InterPro" id="IPR027291">
    <property type="entry name" value="Glyco_hydro_38_N_sf"/>
</dbReference>
<dbReference type="RefSeq" id="WP_013678968.1">
    <property type="nucleotide sequence ID" value="NC_015315.1"/>
</dbReference>
<dbReference type="PANTHER" id="PTHR46017:SF1">
    <property type="entry name" value="ALPHA-MANNOSIDASE 2C1"/>
    <property type="match status" value="1"/>
</dbReference>
<feature type="domain" description="Glycoside hydrolase family 38 central" evidence="5">
    <location>
        <begin position="471"/>
        <end position="542"/>
    </location>
</feature>
<dbReference type="Pfam" id="PF07748">
    <property type="entry name" value="Glyco_hydro_38C"/>
    <property type="match status" value="1"/>
</dbReference>
<dbReference type="PANTHER" id="PTHR46017">
    <property type="entry name" value="ALPHA-MANNOSIDASE 2C1"/>
    <property type="match status" value="1"/>
</dbReference>
<dbReference type="GeneID" id="10359681"/>
<evidence type="ECO:0000259" key="5">
    <source>
        <dbReference type="SMART" id="SM00872"/>
    </source>
</evidence>
<dbReference type="CDD" id="cd10789">
    <property type="entry name" value="GH38N_AMII_ER_cytosolic"/>
    <property type="match status" value="1"/>
</dbReference>
<evidence type="ECO:0000256" key="4">
    <source>
        <dbReference type="ARBA" id="ARBA00023295"/>
    </source>
</evidence>
<dbReference type="InterPro" id="IPR028995">
    <property type="entry name" value="Glyco_hydro_57/38_cen_sf"/>
</dbReference>
<keyword evidence="7" id="KW-1185">Reference proteome</keyword>
<dbReference type="InterPro" id="IPR011013">
    <property type="entry name" value="Gal_mutarotase_sf_dom"/>
</dbReference>
<dbReference type="Pfam" id="PF01074">
    <property type="entry name" value="Glyco_hydro_38N"/>
    <property type="match status" value="1"/>
</dbReference>
<dbReference type="KEGG" id="tuz:TUZN_0130"/>
<dbReference type="Pfam" id="PF09261">
    <property type="entry name" value="Alpha-mann_mid"/>
    <property type="match status" value="1"/>
</dbReference>
<dbReference type="SUPFAM" id="SSF88713">
    <property type="entry name" value="Glycoside hydrolase/deacetylase"/>
    <property type="match status" value="1"/>
</dbReference>
<evidence type="ECO:0000313" key="7">
    <source>
        <dbReference type="Proteomes" id="UP000008138"/>
    </source>
</evidence>
<dbReference type="eggNOG" id="arCOG03661">
    <property type="taxonomic scope" value="Archaea"/>
</dbReference>
<dbReference type="GO" id="GO:0046872">
    <property type="term" value="F:metal ion binding"/>
    <property type="evidence" value="ECO:0007669"/>
    <property type="project" value="UniProtKB-KW"/>
</dbReference>
<reference key="2">
    <citation type="submission" date="2011-03" db="EMBL/GenBank/DDBJ databases">
        <title>Complete genome sequence of the thermoacidophilic crenarchaeon Thermoproteus uzoniensis 768-20.</title>
        <authorList>
            <person name="Mardanov A.V."/>
            <person name="Gumerov V.M."/>
            <person name="Beletsky A.V."/>
            <person name="Prokofeva M.I."/>
            <person name="Bonch-Osmolovskaya E.A."/>
            <person name="Ravin N.V."/>
            <person name="Skryabin K.G."/>
        </authorList>
    </citation>
    <scope>NUCLEOTIDE SEQUENCE</scope>
    <source>
        <strain>768-20</strain>
    </source>
</reference>
<keyword evidence="4" id="KW-0326">Glycosidase</keyword>
<reference evidence="6 7" key="1">
    <citation type="journal article" date="2011" name="J. Bacteriol.">
        <title>Complete genome sequence of the thermoacidophilic crenarchaeon Thermoproteus uzoniensis 768-20.</title>
        <authorList>
            <person name="Mardanov A.V."/>
            <person name="Gumerov V.M."/>
            <person name="Beletsky A.V."/>
            <person name="Prokofeva M.I."/>
            <person name="Bonch-Osmolovskaya E.A."/>
            <person name="Ravin N.V."/>
            <person name="Skryabin K.G."/>
        </authorList>
    </citation>
    <scope>NUCLEOTIDE SEQUENCE [LARGE SCALE GENOMIC DNA]</scope>
    <source>
        <strain evidence="6 7">768-20</strain>
    </source>
</reference>
<proteinExistence type="inferred from homology"/>
<dbReference type="GO" id="GO:0030246">
    <property type="term" value="F:carbohydrate binding"/>
    <property type="evidence" value="ECO:0007669"/>
    <property type="project" value="InterPro"/>
</dbReference>
<dbReference type="GO" id="GO:0006013">
    <property type="term" value="P:mannose metabolic process"/>
    <property type="evidence" value="ECO:0007669"/>
    <property type="project" value="InterPro"/>
</dbReference>
<gene>
    <name evidence="6" type="ordered locus">TUZN_0130</name>
</gene>
<dbReference type="Proteomes" id="UP000008138">
    <property type="component" value="Chromosome"/>
</dbReference>
<dbReference type="OrthoDB" id="35948at2157"/>
<evidence type="ECO:0000256" key="1">
    <source>
        <dbReference type="ARBA" id="ARBA00009792"/>
    </source>
</evidence>
<dbReference type="HOGENOM" id="CLU_003442_1_0_2"/>
<dbReference type="STRING" id="999630.TUZN_0130"/>
<name>F2L1G2_THEU7</name>
<organism evidence="6 7">
    <name type="scientific">Thermoproteus uzoniensis (strain 768-20)</name>
    <dbReference type="NCBI Taxonomy" id="999630"/>
    <lineage>
        <taxon>Archaea</taxon>
        <taxon>Thermoproteota</taxon>
        <taxon>Thermoprotei</taxon>
        <taxon>Thermoproteales</taxon>
        <taxon>Thermoproteaceae</taxon>
        <taxon>Thermoproteus</taxon>
    </lineage>
</organism>
<dbReference type="SUPFAM" id="SSF88688">
    <property type="entry name" value="Families 57/38 glycoside transferase middle domain"/>
    <property type="match status" value="1"/>
</dbReference>
<dbReference type="InterPro" id="IPR041147">
    <property type="entry name" value="GH38_C"/>
</dbReference>
<keyword evidence="3" id="KW-0378">Hydrolase</keyword>
<dbReference type="SMART" id="SM00872">
    <property type="entry name" value="Alpha-mann_mid"/>
    <property type="match status" value="1"/>
</dbReference>
<dbReference type="SUPFAM" id="SSF74650">
    <property type="entry name" value="Galactose mutarotase-like"/>
    <property type="match status" value="1"/>
</dbReference>
<dbReference type="Gene3D" id="1.20.1270.50">
    <property type="entry name" value="Glycoside hydrolase family 38, central domain"/>
    <property type="match status" value="1"/>
</dbReference>
<evidence type="ECO:0000313" key="6">
    <source>
        <dbReference type="EMBL" id="AEA11632.1"/>
    </source>
</evidence>
<dbReference type="Gene3D" id="2.70.98.30">
    <property type="entry name" value="Golgi alpha-mannosidase II, domain 4"/>
    <property type="match status" value="1"/>
</dbReference>
<dbReference type="GO" id="GO:0009313">
    <property type="term" value="P:oligosaccharide catabolic process"/>
    <property type="evidence" value="ECO:0007669"/>
    <property type="project" value="TreeGrafter"/>
</dbReference>
<evidence type="ECO:0000256" key="3">
    <source>
        <dbReference type="ARBA" id="ARBA00022801"/>
    </source>
</evidence>
<comment type="similarity">
    <text evidence="1">Belongs to the glycosyl hydrolase 38 family.</text>
</comment>
<sequence length="962" mass="107412">MSNDWEARLEPLRRRTFLALAASFRNIKRLRWEADGSLQVEAGEGALLFFKDRKGSALVLLDGKPYFGLDNAHLYAPLPPGRHRVELRMTPYADFGQRVGANPGAPIYAERDEEGFRLWAYATTALELAEALGPGKQAEEILDVVDSALRGLFLGVTPDQIEVALFFDKRYSYLLDYLPEGFSPEAAGLRETRPDFGRALKALREGLAELRRRYGKSGVLAAFGHAHIDAAWLWNFDETRRKVERTFSTVLTLMSRRRFRFLQSSALYYEWAEEAGLLGPIKDAVGAGLWVLAGGYVEPDTNVVAGESLARHMLYSQRYFLQRFGRLAEILWLPDTFGFSAQLPQIARLAGFKIFATHKVAWNDTNRFPYNEFFWEALDGTAIPAVAFGFGKGGYNSDFTAKSVLEQARSWNGGGPILYSFGWGDGGGGPTEEMLYRAEAVDEMPILPSVQLEGPYEPKPKARWRGELYVEVHRGVYTSHSKMKRLHAEAERWLREAELWSAVAGLDFDARPLWKVVLKDQFHDVLPGSAINDVYKTVYAELEDIIARAKSQAERAAAVLAGPGGAPIAFNSLPWRRLEYVQARVAGCQEAEDGCLAPVELPPLGYAEVKPADVGDRATAVAAGGDFVLENKYLRVVVDGATGAFKSIFDKEAGREALRGEGNILVAHENIPVWDAWDVEPRFEDSGVRAALEKAEVVEAGPYRASLRLVFKFLKSTVEERVRVYAGKRRLEIVVRTSLRDRERLLKLWFHFDLNADKAVFEVPFGNVERPTTTNTSWDVARFEVPFLHWLDISEADYGVAVFSDSKHGATVRGARVGISLATTPIFPDPLADAEDNEAVVVLEPHLGDWRAASIPREAYSAIYRPFVVSGRGGSRSFGELPQDNLLLESVKRAEDGDGVVVRLYEAYNKRGTGVLRLWFKPSSVRSTDLLELGDVARELSVDGDSVRFSYRNYEIVTLKIK</sequence>
<dbReference type="InterPro" id="IPR015341">
    <property type="entry name" value="Glyco_hydro_38_cen"/>
</dbReference>
<accession>F2L1G2</accession>
<dbReference type="InterPro" id="IPR037094">
    <property type="entry name" value="Glyco_hydro_38_cen_sf"/>
</dbReference>
<evidence type="ECO:0000256" key="2">
    <source>
        <dbReference type="ARBA" id="ARBA00022723"/>
    </source>
</evidence>
<dbReference type="Pfam" id="PF17677">
    <property type="entry name" value="Glyco_hydro38C2"/>
    <property type="match status" value="1"/>
</dbReference>
<dbReference type="InterPro" id="IPR000602">
    <property type="entry name" value="Glyco_hydro_38_N"/>
</dbReference>
<dbReference type="Gene3D" id="3.20.110.10">
    <property type="entry name" value="Glycoside hydrolase 38, N terminal domain"/>
    <property type="match status" value="1"/>
</dbReference>